<sequence length="97" mass="11234">MKLYFSSRHIPALAQLPLQQRLHKLREASSKLTGPEKMLLNLVKLLVLLPPFVLILRLSDDWTAIIWVALVLLAYPLLLRPLQYGLCEKYISLDRNQ</sequence>
<evidence type="ECO:0000313" key="3">
    <source>
        <dbReference type="Proteomes" id="UP001501757"/>
    </source>
</evidence>
<dbReference type="RefSeq" id="WP_343844313.1">
    <property type="nucleotide sequence ID" value="NZ_BAAAEI010000007.1"/>
</dbReference>
<dbReference type="Proteomes" id="UP001501757">
    <property type="component" value="Unassembled WGS sequence"/>
</dbReference>
<comment type="caution">
    <text evidence="2">The sequence shown here is derived from an EMBL/GenBank/DDBJ whole genome shotgun (WGS) entry which is preliminary data.</text>
</comment>
<gene>
    <name evidence="2" type="ORF">GCM10009092_17850</name>
</gene>
<organism evidence="2 3">
    <name type="scientific">Bowmanella denitrificans</name>
    <dbReference type="NCBI Taxonomy" id="366582"/>
    <lineage>
        <taxon>Bacteria</taxon>
        <taxon>Pseudomonadati</taxon>
        <taxon>Pseudomonadota</taxon>
        <taxon>Gammaproteobacteria</taxon>
        <taxon>Alteromonadales</taxon>
        <taxon>Alteromonadaceae</taxon>
        <taxon>Bowmanella</taxon>
    </lineage>
</organism>
<protein>
    <submittedName>
        <fullName evidence="2">Uncharacterized protein</fullName>
    </submittedName>
</protein>
<accession>A0ABN0X3B7</accession>
<dbReference type="EMBL" id="BAAAEI010000007">
    <property type="protein sequence ID" value="GAA0353929.1"/>
    <property type="molecule type" value="Genomic_DNA"/>
</dbReference>
<dbReference type="InterPro" id="IPR046168">
    <property type="entry name" value="DUF6170"/>
</dbReference>
<feature type="transmembrane region" description="Helical" evidence="1">
    <location>
        <begin position="62"/>
        <end position="79"/>
    </location>
</feature>
<keyword evidence="1" id="KW-0812">Transmembrane</keyword>
<dbReference type="Pfam" id="PF19667">
    <property type="entry name" value="DUF6170"/>
    <property type="match status" value="1"/>
</dbReference>
<feature type="transmembrane region" description="Helical" evidence="1">
    <location>
        <begin position="38"/>
        <end position="56"/>
    </location>
</feature>
<proteinExistence type="predicted"/>
<keyword evidence="1" id="KW-0472">Membrane</keyword>
<reference evidence="2 3" key="1">
    <citation type="journal article" date="2019" name="Int. J. Syst. Evol. Microbiol.">
        <title>The Global Catalogue of Microorganisms (GCM) 10K type strain sequencing project: providing services to taxonomists for standard genome sequencing and annotation.</title>
        <authorList>
            <consortium name="The Broad Institute Genomics Platform"/>
            <consortium name="The Broad Institute Genome Sequencing Center for Infectious Disease"/>
            <person name="Wu L."/>
            <person name="Ma J."/>
        </authorList>
    </citation>
    <scope>NUCLEOTIDE SEQUENCE [LARGE SCALE GENOMIC DNA]</scope>
    <source>
        <strain evidence="2 3">JCM 13378</strain>
    </source>
</reference>
<keyword evidence="1" id="KW-1133">Transmembrane helix</keyword>
<evidence type="ECO:0000313" key="2">
    <source>
        <dbReference type="EMBL" id="GAA0353929.1"/>
    </source>
</evidence>
<evidence type="ECO:0000256" key="1">
    <source>
        <dbReference type="SAM" id="Phobius"/>
    </source>
</evidence>
<name>A0ABN0X3B7_9ALTE</name>
<keyword evidence="3" id="KW-1185">Reference proteome</keyword>